<keyword evidence="4" id="KW-1185">Reference proteome</keyword>
<dbReference type="OrthoDB" id="70250at2759"/>
<feature type="region of interest" description="Disordered" evidence="1">
    <location>
        <begin position="725"/>
        <end position="752"/>
    </location>
</feature>
<comment type="caution">
    <text evidence="3">The sequence shown here is derived from an EMBL/GenBank/DDBJ whole genome shotgun (WGS) entry which is preliminary data.</text>
</comment>
<dbReference type="EMBL" id="VIBQ01000057">
    <property type="protein sequence ID" value="KAB8532568.1"/>
    <property type="molecule type" value="Genomic_DNA"/>
</dbReference>
<sequence length="752" mass="83297">MITHDGLMRIFWPADPIRPGASGTLVGWRNSDSDLLVAALLLDAEPRVVDSALRVGTLFRNSPHPVKSILSQCGPSNIQVLGTLNPLQAWSASGAGHITAHTDASASFPKIQLPLGVAGNVQLILYSRPRPDRMQYMSLDPISLALTDKTDALDALVTPFGEEVDAAEKLEKQRRLALVEKLRLHTVHTYPSSQKELVLPTIVSQINCSLEINALLQKNIGAVRRRARRTLSVSERVVESASDLWDYTRVNAESGFRSFIWPIITWIFIFSLMAHRIAAEMILMALSYRARPHYAAIKDMSATAQQIDLRLQQFCYWPIQHLTLRRRKDTWQSISTSQAEYIRFYNSLWLVANDIIMGIAVGSYIIENADAVASLFDTVLWTWSLEGLNRMISWLMVYPAGLKLNNELAVFLGDLFLWVIDYWAGCMAALQPYFPTVIRIIGFASFAGATMPLSMASDLVSFTTLHIHCFYLASARIYSWQLTIIISLFHLFRGKKRNVLRNRIDSCDYELDQLLLGTILFTLLFFLLPTVLVFYLTFAIARMGIISLKAVLDTMLACLNHFPLFALMLRVKDPWRLPGGIRFELQETPSFFAKRVSIPIDGTEHVTGTPRNPTSCITLKSIPLPLPAMFHEYNQLGSRIRKHYISLRVFLLLATGGFVPPLHRKNLYGLQYSMLPAVRVGIGGLWALLTAVDPGGKANSLRAAGMNGAGGVWSVGAGRTAGLNGGAPGVNGHSAKRSGGGGNGAVKQAKHG</sequence>
<dbReference type="PANTHER" id="PTHR21329:SF3">
    <property type="entry name" value="PHOSPHATIDYLINOSITOL N-ACETYLGLUCOSAMINYLTRANSFERASE SUBUNIT Q"/>
    <property type="match status" value="1"/>
</dbReference>
<dbReference type="PANTHER" id="PTHR21329">
    <property type="entry name" value="PHOSPHATIDYLINOSITOL N-ACETYLGLUCOSAMINYLTRANSFERASE SUBUNIT Q-RELATED"/>
    <property type="match status" value="1"/>
</dbReference>
<feature type="transmembrane region" description="Helical" evidence="2">
    <location>
        <begin position="514"/>
        <end position="538"/>
    </location>
</feature>
<feature type="transmembrane region" description="Helical" evidence="2">
    <location>
        <begin position="259"/>
        <end position="279"/>
    </location>
</feature>
<dbReference type="AlphaFoldDB" id="A0A5N6L1C7"/>
<keyword evidence="2" id="KW-1133">Transmembrane helix</keyword>
<dbReference type="Pfam" id="PF05024">
    <property type="entry name" value="Gpi1"/>
    <property type="match status" value="1"/>
</dbReference>
<feature type="transmembrane region" description="Helical" evidence="2">
    <location>
        <begin position="477"/>
        <end position="493"/>
    </location>
</feature>
<dbReference type="InterPro" id="IPR007720">
    <property type="entry name" value="PigQ/GPI1"/>
</dbReference>
<reference evidence="3 4" key="1">
    <citation type="submission" date="2019-06" db="EMBL/GenBank/DDBJ databases">
        <title>A chromosomal-level reference genome of Carpinus fangiana (Coryloideae, Betulaceae).</title>
        <authorList>
            <person name="Yang X."/>
            <person name="Wang Z."/>
            <person name="Zhang L."/>
            <person name="Hao G."/>
            <person name="Liu J."/>
            <person name="Yang Y."/>
        </authorList>
    </citation>
    <scope>NUCLEOTIDE SEQUENCE [LARGE SCALE GENOMIC DNA]</scope>
    <source>
        <strain evidence="3">Cfa_2016G</strain>
        <tissue evidence="3">Leaf</tissue>
    </source>
</reference>
<keyword evidence="2" id="KW-0472">Membrane</keyword>
<organism evidence="3 4">
    <name type="scientific">Carpinus fangiana</name>
    <dbReference type="NCBI Taxonomy" id="176857"/>
    <lineage>
        <taxon>Eukaryota</taxon>
        <taxon>Viridiplantae</taxon>
        <taxon>Streptophyta</taxon>
        <taxon>Embryophyta</taxon>
        <taxon>Tracheophyta</taxon>
        <taxon>Spermatophyta</taxon>
        <taxon>Magnoliopsida</taxon>
        <taxon>eudicotyledons</taxon>
        <taxon>Gunneridae</taxon>
        <taxon>Pentapetalae</taxon>
        <taxon>rosids</taxon>
        <taxon>fabids</taxon>
        <taxon>Fagales</taxon>
        <taxon>Betulaceae</taxon>
        <taxon>Carpinus</taxon>
    </lineage>
</organism>
<evidence type="ECO:0000313" key="3">
    <source>
        <dbReference type="EMBL" id="KAB8532568.1"/>
    </source>
</evidence>
<accession>A0A5N6L1C7</accession>
<evidence type="ECO:0000256" key="1">
    <source>
        <dbReference type="SAM" id="MobiDB-lite"/>
    </source>
</evidence>
<proteinExistence type="predicted"/>
<protein>
    <submittedName>
        <fullName evidence="3">Uncharacterized protein</fullName>
    </submittedName>
</protein>
<gene>
    <name evidence="3" type="ORF">FH972_025513</name>
</gene>
<feature type="transmembrane region" description="Helical" evidence="2">
    <location>
        <begin position="408"/>
        <end position="430"/>
    </location>
</feature>
<evidence type="ECO:0000256" key="2">
    <source>
        <dbReference type="SAM" id="Phobius"/>
    </source>
</evidence>
<feature type="transmembrane region" description="Helical" evidence="2">
    <location>
        <begin position="348"/>
        <end position="366"/>
    </location>
</feature>
<dbReference type="GO" id="GO:0005783">
    <property type="term" value="C:endoplasmic reticulum"/>
    <property type="evidence" value="ECO:0007669"/>
    <property type="project" value="TreeGrafter"/>
</dbReference>
<dbReference type="GO" id="GO:0006506">
    <property type="term" value="P:GPI anchor biosynthetic process"/>
    <property type="evidence" value="ECO:0007669"/>
    <property type="project" value="InterPro"/>
</dbReference>
<evidence type="ECO:0000313" key="4">
    <source>
        <dbReference type="Proteomes" id="UP000327013"/>
    </source>
</evidence>
<name>A0A5N6L1C7_9ROSI</name>
<feature type="transmembrane region" description="Helical" evidence="2">
    <location>
        <begin position="437"/>
        <end position="457"/>
    </location>
</feature>
<dbReference type="Proteomes" id="UP000327013">
    <property type="component" value="Unassembled WGS sequence"/>
</dbReference>
<dbReference type="GO" id="GO:0016020">
    <property type="term" value="C:membrane"/>
    <property type="evidence" value="ECO:0007669"/>
    <property type="project" value="InterPro"/>
</dbReference>
<keyword evidence="2" id="KW-0812">Transmembrane</keyword>